<organism evidence="13 14">
    <name type="scientific">Anaerovibrio slackiae</name>
    <dbReference type="NCBI Taxonomy" id="2652309"/>
    <lineage>
        <taxon>Bacteria</taxon>
        <taxon>Bacillati</taxon>
        <taxon>Bacillota</taxon>
        <taxon>Negativicutes</taxon>
        <taxon>Selenomonadales</taxon>
        <taxon>Selenomonadaceae</taxon>
        <taxon>Anaerovibrio</taxon>
    </lineage>
</organism>
<dbReference type="GO" id="GO:0008234">
    <property type="term" value="F:cysteine-type peptidase activity"/>
    <property type="evidence" value="ECO:0007669"/>
    <property type="project" value="UniProtKB-KW"/>
</dbReference>
<reference evidence="13 14" key="1">
    <citation type="submission" date="2019-08" db="EMBL/GenBank/DDBJ databases">
        <title>In-depth cultivation of the pig gut microbiome towards novel bacterial diversity and tailored functional studies.</title>
        <authorList>
            <person name="Wylensek D."/>
            <person name="Hitch T.C.A."/>
            <person name="Clavel T."/>
        </authorList>
    </citation>
    <scope>NUCLEOTIDE SEQUENCE [LARGE SCALE GENOMIC DNA]</scope>
    <source>
        <strain evidence="13 14">WCA-693-APC-5D-A</strain>
    </source>
</reference>
<dbReference type="Gene3D" id="1.20.1560.10">
    <property type="entry name" value="ABC transporter type 1, transmembrane domain"/>
    <property type="match status" value="1"/>
</dbReference>
<feature type="domain" description="ABC transmembrane type-1" evidence="12">
    <location>
        <begin position="342"/>
        <end position="628"/>
    </location>
</feature>
<dbReference type="Gene3D" id="3.40.50.300">
    <property type="entry name" value="P-loop containing nucleotide triphosphate hydrolases"/>
    <property type="match status" value="1"/>
</dbReference>
<dbReference type="InterPro" id="IPR027417">
    <property type="entry name" value="P-loop_NTPase"/>
</dbReference>
<keyword evidence="3" id="KW-1003">Cell membrane</keyword>
<keyword evidence="14" id="KW-1185">Reference proteome</keyword>
<feature type="transmembrane region" description="Helical" evidence="10">
    <location>
        <begin position="375"/>
        <end position="397"/>
    </location>
</feature>
<evidence type="ECO:0000256" key="3">
    <source>
        <dbReference type="ARBA" id="ARBA00022475"/>
    </source>
</evidence>
<dbReference type="InterPro" id="IPR022515">
    <property type="entry name" value="NHPM_micro_ABC2"/>
</dbReference>
<dbReference type="RefSeq" id="WP_154407903.1">
    <property type="nucleotide sequence ID" value="NZ_VUNR01000032.1"/>
</dbReference>
<evidence type="ECO:0000259" key="11">
    <source>
        <dbReference type="PROSITE" id="PS50893"/>
    </source>
</evidence>
<evidence type="ECO:0000256" key="2">
    <source>
        <dbReference type="ARBA" id="ARBA00022448"/>
    </source>
</evidence>
<dbReference type="AlphaFoldDB" id="A0A6I2UJ35"/>
<evidence type="ECO:0000259" key="12">
    <source>
        <dbReference type="PROSITE" id="PS50929"/>
    </source>
</evidence>
<name>A0A6I2UJ35_9FIRM</name>
<keyword evidence="6" id="KW-0645">Protease</keyword>
<proteinExistence type="predicted"/>
<dbReference type="Pfam" id="PF00005">
    <property type="entry name" value="ABC_tran"/>
    <property type="match status" value="1"/>
</dbReference>
<dbReference type="FunFam" id="3.40.50.300:FF:000299">
    <property type="entry name" value="ABC transporter ATP-binding protein/permease"/>
    <property type="match status" value="1"/>
</dbReference>
<evidence type="ECO:0000313" key="14">
    <source>
        <dbReference type="Proteomes" id="UP000433181"/>
    </source>
</evidence>
<dbReference type="PROSITE" id="PS50893">
    <property type="entry name" value="ABC_TRANSPORTER_2"/>
    <property type="match status" value="1"/>
</dbReference>
<keyword evidence="6" id="KW-0378">Hydrolase</keyword>
<feature type="transmembrane region" description="Helical" evidence="10">
    <location>
        <begin position="562"/>
        <end position="584"/>
    </location>
</feature>
<dbReference type="InterPro" id="IPR036640">
    <property type="entry name" value="ABC1_TM_sf"/>
</dbReference>
<accession>A0A6I2UJ35</accession>
<dbReference type="InterPro" id="IPR003439">
    <property type="entry name" value="ABC_transporter-like_ATP-bd"/>
</dbReference>
<keyword evidence="4 10" id="KW-0812">Transmembrane</keyword>
<dbReference type="PROSITE" id="PS00211">
    <property type="entry name" value="ABC_TRANSPORTER_1"/>
    <property type="match status" value="1"/>
</dbReference>
<keyword evidence="6" id="KW-0788">Thiol protease</keyword>
<evidence type="ECO:0000256" key="1">
    <source>
        <dbReference type="ARBA" id="ARBA00004651"/>
    </source>
</evidence>
<keyword evidence="5" id="KW-0547">Nucleotide-binding</keyword>
<dbReference type="Pfam" id="PF00664">
    <property type="entry name" value="ABC_membrane"/>
    <property type="match status" value="1"/>
</dbReference>
<dbReference type="EMBL" id="VUNR01000032">
    <property type="protein sequence ID" value="MSU09735.1"/>
    <property type="molecule type" value="Genomic_DNA"/>
</dbReference>
<dbReference type="SUPFAM" id="SSF52540">
    <property type="entry name" value="P-loop containing nucleoside triphosphate hydrolases"/>
    <property type="match status" value="1"/>
</dbReference>
<evidence type="ECO:0000256" key="6">
    <source>
        <dbReference type="ARBA" id="ARBA00022807"/>
    </source>
</evidence>
<evidence type="ECO:0000256" key="10">
    <source>
        <dbReference type="SAM" id="Phobius"/>
    </source>
</evidence>
<dbReference type="InterPro" id="IPR017871">
    <property type="entry name" value="ABC_transporter-like_CS"/>
</dbReference>
<evidence type="ECO:0000256" key="5">
    <source>
        <dbReference type="ARBA" id="ARBA00022741"/>
    </source>
</evidence>
<feature type="transmembrane region" description="Helical" evidence="10">
    <location>
        <begin position="459"/>
        <end position="477"/>
    </location>
</feature>
<gene>
    <name evidence="13" type="ORF">FYJ84_12180</name>
</gene>
<dbReference type="GO" id="GO:0034040">
    <property type="term" value="F:ATPase-coupled lipid transmembrane transporter activity"/>
    <property type="evidence" value="ECO:0007669"/>
    <property type="project" value="TreeGrafter"/>
</dbReference>
<feature type="transmembrane region" description="Helical" evidence="10">
    <location>
        <begin position="340"/>
        <end position="360"/>
    </location>
</feature>
<keyword evidence="8 10" id="KW-1133">Transmembrane helix</keyword>
<dbReference type="Proteomes" id="UP000433181">
    <property type="component" value="Unassembled WGS sequence"/>
</dbReference>
<dbReference type="GO" id="GO:0016887">
    <property type="term" value="F:ATP hydrolysis activity"/>
    <property type="evidence" value="ECO:0007669"/>
    <property type="project" value="InterPro"/>
</dbReference>
<comment type="subcellular location">
    <subcellularLocation>
        <location evidence="1">Cell membrane</location>
        <topology evidence="1">Multi-pass membrane protein</topology>
    </subcellularLocation>
</comment>
<dbReference type="GO" id="GO:0005524">
    <property type="term" value="F:ATP binding"/>
    <property type="evidence" value="ECO:0007669"/>
    <property type="project" value="UniProtKB-KW"/>
</dbReference>
<dbReference type="InterPro" id="IPR003593">
    <property type="entry name" value="AAA+_ATPase"/>
</dbReference>
<dbReference type="PROSITE" id="PS50929">
    <property type="entry name" value="ABC_TM1F"/>
    <property type="match status" value="1"/>
</dbReference>
<dbReference type="GO" id="GO:0005886">
    <property type="term" value="C:plasma membrane"/>
    <property type="evidence" value="ECO:0007669"/>
    <property type="project" value="UniProtKB-SubCell"/>
</dbReference>
<dbReference type="GeneID" id="96779684"/>
<evidence type="ECO:0000256" key="7">
    <source>
        <dbReference type="ARBA" id="ARBA00022840"/>
    </source>
</evidence>
<dbReference type="PANTHER" id="PTHR24221:SF654">
    <property type="entry name" value="ATP-BINDING CASSETTE SUB-FAMILY B MEMBER 6"/>
    <property type="match status" value="1"/>
</dbReference>
<evidence type="ECO:0000256" key="9">
    <source>
        <dbReference type="ARBA" id="ARBA00023136"/>
    </source>
</evidence>
<feature type="transmembrane region" description="Helical" evidence="10">
    <location>
        <begin position="604"/>
        <end position="629"/>
    </location>
</feature>
<dbReference type="InterPro" id="IPR011527">
    <property type="entry name" value="ABC1_TM_dom"/>
</dbReference>
<dbReference type="GO" id="GO:0140359">
    <property type="term" value="F:ABC-type transporter activity"/>
    <property type="evidence" value="ECO:0007669"/>
    <property type="project" value="InterPro"/>
</dbReference>
<keyword evidence="7" id="KW-0067">ATP-binding</keyword>
<dbReference type="PANTHER" id="PTHR24221">
    <property type="entry name" value="ATP-BINDING CASSETTE SUB-FAMILY B"/>
    <property type="match status" value="1"/>
</dbReference>
<dbReference type="InterPro" id="IPR039421">
    <property type="entry name" value="Type_1_exporter"/>
</dbReference>
<feature type="domain" description="ABC transporter" evidence="11">
    <location>
        <begin position="662"/>
        <end position="894"/>
    </location>
</feature>
<comment type="caution">
    <text evidence="13">The sequence shown here is derived from an EMBL/GenBank/DDBJ whole genome shotgun (WGS) entry which is preliminary data.</text>
</comment>
<dbReference type="SUPFAM" id="SSF90123">
    <property type="entry name" value="ABC transporter transmembrane region"/>
    <property type="match status" value="1"/>
</dbReference>
<dbReference type="SMART" id="SM00382">
    <property type="entry name" value="AAA"/>
    <property type="match status" value="1"/>
</dbReference>
<protein>
    <submittedName>
        <fullName evidence="13">NHLP bacteriocin export ABC transporter permease/ATPase subunit</fullName>
    </submittedName>
</protein>
<feature type="transmembrane region" description="Helical" evidence="10">
    <location>
        <begin position="483"/>
        <end position="502"/>
    </location>
</feature>
<keyword evidence="2" id="KW-0813">Transport</keyword>
<keyword evidence="9 10" id="KW-0472">Membrane</keyword>
<evidence type="ECO:0000313" key="13">
    <source>
        <dbReference type="EMBL" id="MSU09735.1"/>
    </source>
</evidence>
<evidence type="ECO:0000256" key="8">
    <source>
        <dbReference type="ARBA" id="ARBA00022989"/>
    </source>
</evidence>
<sequence length="897" mass="101117">MPGMEVGLSIYPGERMGLSGQFELMRVQSGFCELYAEDARTGRQLFLMELRAGEPVFLINDDRISIYVYAVEESSLCPANPTDYNEQELGHLLSHWYRKLFDISFISREALKSREALAYWEGMQEKISSMKYEELLRLWQDRQKVLAGRLRRHFDLLQHDKEARLGKAADYRQQLVDVSINNLLQKEVVERKEEEGKQQERAAFVIRMVAKALGMPLENIHISPELAGKLDQLGLIKRLMQKGNMTMRLVSLSDDWYKKDCGVLLGYAGEEKELAALVPESESSYKMYTYDHPEGVPVDSSLAASIDGDGFQCYAGFPARRLKVRDLLIFMFRHCWKRDYQAIILCSLAAGIIPLVSPIITETVFSDIIPIRDHVGLAAVTQIMLITGFTTSALSLVRSIAVLRITNHLDMSVEAALWGRLLQLPAKFFRRFETGELLQRMNGIEAIKSMATGQFVGQIFNFVFSFWSIGLMLWYSWKLTLEALAVWAVYLVVVAFIYRRLINFQREMLQASNQTAGLLQQIFTGLAKFRVHGAEAQAFYLWSKVFGVEWKWKMKLRWQGNYNGIIGAVQPFILNMLLYYTAMYGMQETTAAGQVVQHISYPQFLAFQAAFSSFNGTVVGIVPLLAQFFTIKPHVDNLRPILEEVPEVTEDKLDADVLTGAVRIEHLTFSYGDDMPDVLKDISLDIRAGENVAIVGKSGCGKSTLLRLLLGMETPKRGVIYYDYQDMQELNLASVRCQLGVVLQNGQLMTGDIYTNIVGTSPLTMEDAWEAAELAGIADDIRAMPMGMHTVISEGSGNISGGQRQRILIARAIAGRPAIIMLDEATSALDNRTQAIVTESLNRMKATRIVIAHRLSTIREAERIVVIDDGRVAEQGSFEELMEMDGMFAQLAKRQMA</sequence>
<dbReference type="NCBIfam" id="TIGR03797">
    <property type="entry name" value="NHLM_micro_ABC2"/>
    <property type="match status" value="1"/>
</dbReference>
<evidence type="ECO:0000256" key="4">
    <source>
        <dbReference type="ARBA" id="ARBA00022692"/>
    </source>
</evidence>